<dbReference type="OrthoDB" id="2506369at2759"/>
<sequence>MSDQRNNIPVDSLCEPDLGTRHVENDMRSPRIIDLRGCDSSNGPIEFSLHQEIIEGLSRQTLLVPGHAPDDRSFAYSKVIPTVVLYDNLGLEIYDQITTVEDYYPFATELAILRAKSHEIVIFLATCYLPVIASLGSHLGSSHPASCLFAIQLISVYPTRLVASVDCALLQRAIVAQVSLNKMQINGKRGMWTGAGSVADWL</sequence>
<proteinExistence type="predicted"/>
<gene>
    <name evidence="4" type="ORF">PTTG_11753</name>
</gene>
<dbReference type="EnsemblFungi" id="PTTG_11753-t43_1">
    <property type="protein sequence ID" value="PTTG_11753-t43_1-p1"/>
    <property type="gene ID" value="PTTG_11753"/>
</dbReference>
<keyword evidence="2" id="KW-0808">Transferase</keyword>
<evidence type="ECO:0000313" key="5">
    <source>
        <dbReference type="EnsemblFungi" id="PTTG_11753-t43_1-p1"/>
    </source>
</evidence>
<reference evidence="4" key="2">
    <citation type="submission" date="2016-05" db="EMBL/GenBank/DDBJ databases">
        <title>Comparative analysis highlights variable genome content of wheat rusts and divergence of the mating loci.</title>
        <authorList>
            <person name="Cuomo C.A."/>
            <person name="Bakkeren G."/>
            <person name="Szabo L."/>
            <person name="Khalil H."/>
            <person name="Joly D."/>
            <person name="Goldberg J."/>
            <person name="Young S."/>
            <person name="Zeng Q."/>
            <person name="Fellers J."/>
        </authorList>
    </citation>
    <scope>NUCLEOTIDE SEQUENCE [LARGE SCALE GENOMIC DNA]</scope>
    <source>
        <strain evidence="4">1-1 BBBD Race 1</strain>
    </source>
</reference>
<dbReference type="GO" id="GO:0032259">
    <property type="term" value="P:methylation"/>
    <property type="evidence" value="ECO:0007669"/>
    <property type="project" value="UniProtKB-KW"/>
</dbReference>
<evidence type="ECO:0000256" key="2">
    <source>
        <dbReference type="ARBA" id="ARBA00022679"/>
    </source>
</evidence>
<reference evidence="4" key="1">
    <citation type="submission" date="2009-11" db="EMBL/GenBank/DDBJ databases">
        <authorList>
            <consortium name="The Broad Institute Genome Sequencing Platform"/>
            <person name="Ward D."/>
            <person name="Feldgarden M."/>
            <person name="Earl A."/>
            <person name="Young S.K."/>
            <person name="Zeng Q."/>
            <person name="Koehrsen M."/>
            <person name="Alvarado L."/>
            <person name="Berlin A."/>
            <person name="Bochicchio J."/>
            <person name="Borenstein D."/>
            <person name="Chapman S.B."/>
            <person name="Chen Z."/>
            <person name="Engels R."/>
            <person name="Freedman E."/>
            <person name="Gellesch M."/>
            <person name="Goldberg J."/>
            <person name="Griggs A."/>
            <person name="Gujja S."/>
            <person name="Heilman E."/>
            <person name="Heiman D."/>
            <person name="Hepburn T."/>
            <person name="Howarth C."/>
            <person name="Jen D."/>
            <person name="Larson L."/>
            <person name="Lewis B."/>
            <person name="Mehta T."/>
            <person name="Park D."/>
            <person name="Pearson M."/>
            <person name="Roberts A."/>
            <person name="Saif S."/>
            <person name="Shea T."/>
            <person name="Shenoy N."/>
            <person name="Sisk P."/>
            <person name="Stolte C."/>
            <person name="Sykes S."/>
            <person name="Thomson T."/>
            <person name="Walk T."/>
            <person name="White J."/>
            <person name="Yandava C."/>
            <person name="Izard J."/>
            <person name="Baranova O.V."/>
            <person name="Blanton J.M."/>
            <person name="Tanner A.C."/>
            <person name="Dewhirst F.E."/>
            <person name="Haas B."/>
            <person name="Nusbaum C."/>
            <person name="Birren B."/>
        </authorList>
    </citation>
    <scope>NUCLEOTIDE SEQUENCE [LARGE SCALE GENOMIC DNA]</scope>
    <source>
        <strain evidence="4">1-1 BBBD Race 1</strain>
    </source>
</reference>
<dbReference type="InterPro" id="IPR019257">
    <property type="entry name" value="MeTrfase_dom"/>
</dbReference>
<reference evidence="5" key="4">
    <citation type="submission" date="2025-05" db="UniProtKB">
        <authorList>
            <consortium name="EnsemblFungi"/>
        </authorList>
    </citation>
    <scope>IDENTIFICATION</scope>
    <source>
        <strain evidence="5">isolate 1-1 / race 1 (BBBD)</strain>
    </source>
</reference>
<dbReference type="STRING" id="630390.A0A180G4C6"/>
<dbReference type="InterPro" id="IPR051128">
    <property type="entry name" value="EgtD_Methyltrsf_superfamily"/>
</dbReference>
<keyword evidence="1" id="KW-0489">Methyltransferase</keyword>
<dbReference type="GO" id="GO:0008168">
    <property type="term" value="F:methyltransferase activity"/>
    <property type="evidence" value="ECO:0007669"/>
    <property type="project" value="UniProtKB-KW"/>
</dbReference>
<evidence type="ECO:0000256" key="1">
    <source>
        <dbReference type="ARBA" id="ARBA00022603"/>
    </source>
</evidence>
<name>A0A180G4C6_PUCT1</name>
<dbReference type="Pfam" id="PF10017">
    <property type="entry name" value="Methyltransf_33"/>
    <property type="match status" value="1"/>
</dbReference>
<dbReference type="EMBL" id="ADAS02000404">
    <property type="protein sequence ID" value="OAV87448.1"/>
    <property type="molecule type" value="Genomic_DNA"/>
</dbReference>
<organism evidence="4">
    <name type="scientific">Puccinia triticina (isolate 1-1 / race 1 (BBBD))</name>
    <name type="common">Brown leaf rust fungus</name>
    <dbReference type="NCBI Taxonomy" id="630390"/>
    <lineage>
        <taxon>Eukaryota</taxon>
        <taxon>Fungi</taxon>
        <taxon>Dikarya</taxon>
        <taxon>Basidiomycota</taxon>
        <taxon>Pucciniomycotina</taxon>
        <taxon>Pucciniomycetes</taxon>
        <taxon>Pucciniales</taxon>
        <taxon>Pucciniaceae</taxon>
        <taxon>Puccinia</taxon>
    </lineage>
</organism>
<dbReference type="VEuPathDB" id="FungiDB:PTTG_11753"/>
<keyword evidence="6" id="KW-1185">Reference proteome</keyword>
<evidence type="ECO:0000313" key="4">
    <source>
        <dbReference type="EMBL" id="OAV87448.1"/>
    </source>
</evidence>
<evidence type="ECO:0000259" key="3">
    <source>
        <dbReference type="Pfam" id="PF10017"/>
    </source>
</evidence>
<reference evidence="5 6" key="3">
    <citation type="journal article" date="2017" name="G3 (Bethesda)">
        <title>Comparative analysis highlights variable genome content of wheat rusts and divergence of the mating loci.</title>
        <authorList>
            <person name="Cuomo C.A."/>
            <person name="Bakkeren G."/>
            <person name="Khalil H.B."/>
            <person name="Panwar V."/>
            <person name="Joly D."/>
            <person name="Linning R."/>
            <person name="Sakthikumar S."/>
            <person name="Song X."/>
            <person name="Adiconis X."/>
            <person name="Fan L."/>
            <person name="Goldberg J.M."/>
            <person name="Levin J.Z."/>
            <person name="Young S."/>
            <person name="Zeng Q."/>
            <person name="Anikster Y."/>
            <person name="Bruce M."/>
            <person name="Wang M."/>
            <person name="Yin C."/>
            <person name="McCallum B."/>
            <person name="Szabo L.J."/>
            <person name="Hulbert S."/>
            <person name="Chen X."/>
            <person name="Fellers J.P."/>
        </authorList>
    </citation>
    <scope>NUCLEOTIDE SEQUENCE</scope>
    <source>
        <strain evidence="5">isolate 1-1 / race 1 (BBBD)</strain>
        <strain evidence="6">Isolate 1-1 / race 1 (BBBD)</strain>
    </source>
</reference>
<dbReference type="AlphaFoldDB" id="A0A180G4C6"/>
<dbReference type="PANTHER" id="PTHR43397:SF1">
    <property type="entry name" value="ERGOTHIONEINE BIOSYNTHESIS PROTEIN 1"/>
    <property type="match status" value="1"/>
</dbReference>
<dbReference type="Proteomes" id="UP000005240">
    <property type="component" value="Unassembled WGS sequence"/>
</dbReference>
<evidence type="ECO:0000313" key="6">
    <source>
        <dbReference type="Proteomes" id="UP000005240"/>
    </source>
</evidence>
<dbReference type="PANTHER" id="PTHR43397">
    <property type="entry name" value="ERGOTHIONEINE BIOSYNTHESIS PROTEIN 1"/>
    <property type="match status" value="1"/>
</dbReference>
<accession>A0A180G4C6</accession>
<feature type="domain" description="Histidine-specific methyltransferase SAM-dependent" evidence="3">
    <location>
        <begin position="51"/>
        <end position="137"/>
    </location>
</feature>
<protein>
    <submittedName>
        <fullName evidence="5">Methyltransf_33 domain-containing protein</fullName>
    </submittedName>
</protein>